<dbReference type="InterPro" id="IPR041373">
    <property type="entry name" value="RT_RNaseH"/>
</dbReference>
<evidence type="ECO:0000256" key="2">
    <source>
        <dbReference type="ARBA" id="ARBA00022695"/>
    </source>
</evidence>
<dbReference type="Gene3D" id="3.30.70.270">
    <property type="match status" value="1"/>
</dbReference>
<dbReference type="CDD" id="cd09274">
    <property type="entry name" value="RNase_HI_RT_Ty3"/>
    <property type="match status" value="1"/>
</dbReference>
<dbReference type="EMBL" id="KN818562">
    <property type="protein sequence ID" value="KIL55134.1"/>
    <property type="molecule type" value="Genomic_DNA"/>
</dbReference>
<dbReference type="GO" id="GO:0003964">
    <property type="term" value="F:RNA-directed DNA polymerase activity"/>
    <property type="evidence" value="ECO:0007669"/>
    <property type="project" value="UniProtKB-KW"/>
</dbReference>
<dbReference type="Proteomes" id="UP000054549">
    <property type="component" value="Unassembled WGS sequence"/>
</dbReference>
<evidence type="ECO:0000259" key="7">
    <source>
        <dbReference type="Pfam" id="PF17917"/>
    </source>
</evidence>
<accession>A0A0C2SME9</accession>
<evidence type="ECO:0000313" key="9">
    <source>
        <dbReference type="Proteomes" id="UP000054549"/>
    </source>
</evidence>
<dbReference type="Pfam" id="PF17917">
    <property type="entry name" value="RT_RNaseH"/>
    <property type="match status" value="1"/>
</dbReference>
<keyword evidence="4" id="KW-0255">Endonuclease</keyword>
<proteinExistence type="predicted"/>
<keyword evidence="2" id="KW-0548">Nucleotidyltransferase</keyword>
<evidence type="ECO:0000256" key="5">
    <source>
        <dbReference type="ARBA" id="ARBA00022801"/>
    </source>
</evidence>
<keyword evidence="6" id="KW-0695">RNA-directed DNA polymerase</keyword>
<dbReference type="SUPFAM" id="SSF56672">
    <property type="entry name" value="DNA/RNA polymerases"/>
    <property type="match status" value="1"/>
</dbReference>
<dbReference type="InterPro" id="IPR043128">
    <property type="entry name" value="Rev_trsase/Diguanyl_cyclase"/>
</dbReference>
<keyword evidence="5" id="KW-0378">Hydrolase</keyword>
<dbReference type="InterPro" id="IPR043502">
    <property type="entry name" value="DNA/RNA_pol_sf"/>
</dbReference>
<name>A0A0C2SME9_AMAMK</name>
<keyword evidence="3" id="KW-0540">Nuclease</keyword>
<dbReference type="GO" id="GO:0004519">
    <property type="term" value="F:endonuclease activity"/>
    <property type="evidence" value="ECO:0007669"/>
    <property type="project" value="UniProtKB-KW"/>
</dbReference>
<evidence type="ECO:0000256" key="1">
    <source>
        <dbReference type="ARBA" id="ARBA00022679"/>
    </source>
</evidence>
<dbReference type="FunFam" id="3.30.70.270:FF:000020">
    <property type="entry name" value="Transposon Tf2-6 polyprotein-like Protein"/>
    <property type="match status" value="1"/>
</dbReference>
<reference evidence="8 9" key="1">
    <citation type="submission" date="2014-04" db="EMBL/GenBank/DDBJ databases">
        <title>Evolutionary Origins and Diversification of the Mycorrhizal Mutualists.</title>
        <authorList>
            <consortium name="DOE Joint Genome Institute"/>
            <consortium name="Mycorrhizal Genomics Consortium"/>
            <person name="Kohler A."/>
            <person name="Kuo A."/>
            <person name="Nagy L.G."/>
            <person name="Floudas D."/>
            <person name="Copeland A."/>
            <person name="Barry K.W."/>
            <person name="Cichocki N."/>
            <person name="Veneault-Fourrey C."/>
            <person name="LaButti K."/>
            <person name="Lindquist E.A."/>
            <person name="Lipzen A."/>
            <person name="Lundell T."/>
            <person name="Morin E."/>
            <person name="Murat C."/>
            <person name="Riley R."/>
            <person name="Ohm R."/>
            <person name="Sun H."/>
            <person name="Tunlid A."/>
            <person name="Henrissat B."/>
            <person name="Grigoriev I.V."/>
            <person name="Hibbett D.S."/>
            <person name="Martin F."/>
        </authorList>
    </citation>
    <scope>NUCLEOTIDE SEQUENCE [LARGE SCALE GENOMIC DNA]</scope>
    <source>
        <strain evidence="8 9">Koide BX008</strain>
    </source>
</reference>
<dbReference type="HOGENOM" id="CLU_000384_33_3_1"/>
<keyword evidence="9" id="KW-1185">Reference proteome</keyword>
<dbReference type="PANTHER" id="PTHR37984">
    <property type="entry name" value="PROTEIN CBG26694"/>
    <property type="match status" value="1"/>
</dbReference>
<dbReference type="OrthoDB" id="3018369at2759"/>
<dbReference type="AlphaFoldDB" id="A0A0C2SME9"/>
<dbReference type="GO" id="GO:0016787">
    <property type="term" value="F:hydrolase activity"/>
    <property type="evidence" value="ECO:0007669"/>
    <property type="project" value="UniProtKB-KW"/>
</dbReference>
<dbReference type="PANTHER" id="PTHR37984:SF5">
    <property type="entry name" value="PROTEIN NYNRIN-LIKE"/>
    <property type="match status" value="1"/>
</dbReference>
<dbReference type="FunFam" id="3.10.20.370:FF:000001">
    <property type="entry name" value="Retrovirus-related Pol polyprotein from transposon 17.6-like protein"/>
    <property type="match status" value="1"/>
</dbReference>
<sequence length="162" mass="18991">MAQDKVDGVLSWPAPQTVKQVQSFLGLANYYRRFIKDFAKIARPLHNLVRKDQQWKWGTEEQTAFDNLKTRIESDASDYATGGVLSMECDDKKYRPVAFLSKSLNDAERNYDVHDKELLGIMRCLEAWRHYLEGAKEKVEIWTDHKNLEYFTSSKKLNRRQA</sequence>
<dbReference type="STRING" id="946122.A0A0C2SME9"/>
<protein>
    <recommendedName>
        <fullName evidence="7">Reverse transcriptase RNase H-like domain-containing protein</fullName>
    </recommendedName>
</protein>
<keyword evidence="1" id="KW-0808">Transferase</keyword>
<dbReference type="InParanoid" id="A0A0C2SME9"/>
<evidence type="ECO:0000256" key="3">
    <source>
        <dbReference type="ARBA" id="ARBA00022722"/>
    </source>
</evidence>
<evidence type="ECO:0000313" key="8">
    <source>
        <dbReference type="EMBL" id="KIL55134.1"/>
    </source>
</evidence>
<evidence type="ECO:0000256" key="4">
    <source>
        <dbReference type="ARBA" id="ARBA00022759"/>
    </source>
</evidence>
<organism evidence="8 9">
    <name type="scientific">Amanita muscaria (strain Koide BX008)</name>
    <dbReference type="NCBI Taxonomy" id="946122"/>
    <lineage>
        <taxon>Eukaryota</taxon>
        <taxon>Fungi</taxon>
        <taxon>Dikarya</taxon>
        <taxon>Basidiomycota</taxon>
        <taxon>Agaricomycotina</taxon>
        <taxon>Agaricomycetes</taxon>
        <taxon>Agaricomycetidae</taxon>
        <taxon>Agaricales</taxon>
        <taxon>Pluteineae</taxon>
        <taxon>Amanitaceae</taxon>
        <taxon>Amanita</taxon>
    </lineage>
</organism>
<feature type="domain" description="Reverse transcriptase RNase H-like" evidence="7">
    <location>
        <begin position="69"/>
        <end position="161"/>
    </location>
</feature>
<evidence type="ECO:0000256" key="6">
    <source>
        <dbReference type="ARBA" id="ARBA00022918"/>
    </source>
</evidence>
<gene>
    <name evidence="8" type="ORF">M378DRAFT_18214</name>
</gene>
<dbReference type="InterPro" id="IPR050951">
    <property type="entry name" value="Retrovirus_Pol_polyprotein"/>
</dbReference>